<dbReference type="EMBL" id="UINC01035429">
    <property type="protein sequence ID" value="SVB27819.1"/>
    <property type="molecule type" value="Genomic_DNA"/>
</dbReference>
<evidence type="ECO:0008006" key="2">
    <source>
        <dbReference type="Google" id="ProtNLM"/>
    </source>
</evidence>
<evidence type="ECO:0000313" key="1">
    <source>
        <dbReference type="EMBL" id="SVB27819.1"/>
    </source>
</evidence>
<dbReference type="InterPro" id="IPR014917">
    <property type="entry name" value="DUF1800"/>
</dbReference>
<dbReference type="Pfam" id="PF08811">
    <property type="entry name" value="DUF1800"/>
    <property type="match status" value="1"/>
</dbReference>
<reference evidence="1" key="1">
    <citation type="submission" date="2018-05" db="EMBL/GenBank/DDBJ databases">
        <authorList>
            <person name="Lanie J.A."/>
            <person name="Ng W.-L."/>
            <person name="Kazmierczak K.M."/>
            <person name="Andrzejewski T.M."/>
            <person name="Davidsen T.M."/>
            <person name="Wayne K.J."/>
            <person name="Tettelin H."/>
            <person name="Glass J.I."/>
            <person name="Rusch D."/>
            <person name="Podicherti R."/>
            <person name="Tsui H.-C.T."/>
            <person name="Winkler M.E."/>
        </authorList>
    </citation>
    <scope>NUCLEOTIDE SEQUENCE</scope>
</reference>
<accession>A0A382CPM9</accession>
<gene>
    <name evidence="1" type="ORF">METZ01_LOCUS180673</name>
</gene>
<proteinExistence type="predicted"/>
<organism evidence="1">
    <name type="scientific">marine metagenome</name>
    <dbReference type="NCBI Taxonomy" id="408172"/>
    <lineage>
        <taxon>unclassified sequences</taxon>
        <taxon>metagenomes</taxon>
        <taxon>ecological metagenomes</taxon>
    </lineage>
</organism>
<sequence length="431" mass="49188">IEDALVRRYHPDQSVTHDSTGAGSYWLYRLVSTDDPLREKMALFWHNILATGYAKVTNGKPLTDQSRMFRNYGLGTLDEILLHLSRDPAMIIWLDNIDNHNESINENYGRELLELFSMGVGNYTEEDIKECARAFTGWTIANADYIKQLALRNSIMPYGKLAWRYEYDSDDHDEGQKTFLGETGNFDGADIIRIICKQESTARFISRHLYHFFVADEPPVTQWPYMAPQDPEAIDILEKAYFENGYNIKEMLKVLFNSDFFKSKACRYKKIKSPAELVAGILRITEEFDVPRIELSERNSQISFMGQQLFNPPSVEGWHQGLEWIETGSLTERVSFVCKQLGDTSKPGIKKIVDNILDSGEEKITSESCVDRCLDELGALEVSQSIRETLLEFVEDTGLSKTNLSADRHLAEKKLSTILSVVGSTPEFQRS</sequence>
<dbReference type="AlphaFoldDB" id="A0A382CPM9"/>
<name>A0A382CPM9_9ZZZZ</name>
<protein>
    <recommendedName>
        <fullName evidence="2">DUF1800 domain-containing protein</fullName>
    </recommendedName>
</protein>
<feature type="non-terminal residue" evidence="1">
    <location>
        <position position="1"/>
    </location>
</feature>